<dbReference type="RefSeq" id="WP_074954258.1">
    <property type="nucleotide sequence ID" value="NZ_FPBV01000016.1"/>
</dbReference>
<sequence length="122" mass="14467">MNVRLKRVYDPPSPSDGTRILVDRMWPRGVKKEDAHIHHWWKDIAPSPELRKWFCHRPELYDAFRERYRSELLVNPVQRGKLEELRRLADEGPVTLVYASKDPVYNHARVLLEVVNGIPFPE</sequence>
<reference evidence="2" key="1">
    <citation type="submission" date="2016-10" db="EMBL/GenBank/DDBJ databases">
        <authorList>
            <person name="Varghese N."/>
        </authorList>
    </citation>
    <scope>NUCLEOTIDE SEQUENCE [LARGE SCALE GENOMIC DNA]</scope>
    <source>
        <strain evidence="2">DSM 17980</strain>
    </source>
</reference>
<dbReference type="AlphaFoldDB" id="A0A1I7KIU6"/>
<dbReference type="OrthoDB" id="9790745at2"/>
<protein>
    <submittedName>
        <fullName evidence="1">Uncharacterized conserved protein YeaO, DUF488 family</fullName>
    </submittedName>
</protein>
<dbReference type="EMBL" id="FPBV01000016">
    <property type="protein sequence ID" value="SFU97224.1"/>
    <property type="molecule type" value="Genomic_DNA"/>
</dbReference>
<dbReference type="PANTHER" id="PTHR36849">
    <property type="entry name" value="CYTOPLASMIC PROTEIN-RELATED"/>
    <property type="match status" value="1"/>
</dbReference>
<dbReference type="Pfam" id="PF22752">
    <property type="entry name" value="DUF488-N3i"/>
    <property type="match status" value="1"/>
</dbReference>
<accession>A0A1I7KIU6</accession>
<dbReference type="eggNOG" id="COG3189">
    <property type="taxonomic scope" value="Bacteria"/>
</dbReference>
<keyword evidence="2" id="KW-1185">Reference proteome</keyword>
<organism evidence="1 2">
    <name type="scientific">Alicyclobacillus macrosporangiidus</name>
    <dbReference type="NCBI Taxonomy" id="392015"/>
    <lineage>
        <taxon>Bacteria</taxon>
        <taxon>Bacillati</taxon>
        <taxon>Bacillota</taxon>
        <taxon>Bacilli</taxon>
        <taxon>Bacillales</taxon>
        <taxon>Alicyclobacillaceae</taxon>
        <taxon>Alicyclobacillus</taxon>
    </lineage>
</organism>
<dbReference type="InterPro" id="IPR052552">
    <property type="entry name" value="YeaO-like"/>
</dbReference>
<gene>
    <name evidence="1" type="ORF">SAMN05421543_11643</name>
</gene>
<dbReference type="Proteomes" id="UP000183508">
    <property type="component" value="Unassembled WGS sequence"/>
</dbReference>
<dbReference type="PANTHER" id="PTHR36849:SF1">
    <property type="entry name" value="CYTOPLASMIC PROTEIN"/>
    <property type="match status" value="1"/>
</dbReference>
<evidence type="ECO:0000313" key="1">
    <source>
        <dbReference type="EMBL" id="SFU97224.1"/>
    </source>
</evidence>
<evidence type="ECO:0000313" key="2">
    <source>
        <dbReference type="Proteomes" id="UP000183508"/>
    </source>
</evidence>
<name>A0A1I7KIU6_9BACL</name>
<proteinExistence type="predicted"/>